<evidence type="ECO:0000256" key="1">
    <source>
        <dbReference type="ARBA" id="ARBA00022553"/>
    </source>
</evidence>
<dbReference type="PANTHER" id="PTHR44591">
    <property type="entry name" value="STRESS RESPONSE REGULATOR PROTEIN 1"/>
    <property type="match status" value="1"/>
</dbReference>
<organism evidence="4 5">
    <name type="scientific">Roseateles asaccharophilus</name>
    <dbReference type="NCBI Taxonomy" id="582607"/>
    <lineage>
        <taxon>Bacteria</taxon>
        <taxon>Pseudomonadati</taxon>
        <taxon>Pseudomonadota</taxon>
        <taxon>Betaproteobacteria</taxon>
        <taxon>Burkholderiales</taxon>
        <taxon>Sphaerotilaceae</taxon>
        <taxon>Roseateles</taxon>
    </lineage>
</organism>
<accession>A0A4V6PU77</accession>
<dbReference type="Proteomes" id="UP000295357">
    <property type="component" value="Unassembled WGS sequence"/>
</dbReference>
<comment type="caution">
    <text evidence="4">The sequence shown here is derived from an EMBL/GenBank/DDBJ whole genome shotgun (WGS) entry which is preliminary data.</text>
</comment>
<dbReference type="OrthoDB" id="9800897at2"/>
<dbReference type="PANTHER" id="PTHR44591:SF3">
    <property type="entry name" value="RESPONSE REGULATORY DOMAIN-CONTAINING PROTEIN"/>
    <property type="match status" value="1"/>
</dbReference>
<feature type="modified residue" description="4-aspartylphosphate" evidence="2">
    <location>
        <position position="66"/>
    </location>
</feature>
<sequence>MTATTDTPAQIPIRVLIVDDSRAIQAIIQRVLQSASLGPLSIELAMDGEQALRLVNSFRPDLVISDWHMPKVGGLEMLQTLRQIGLHDVKVGFVTTETASRHLDQARSNGALFVINKPFKDEDLLREVQAVLSGRGVEAASTDSTADEAARAIESDEALARLIKRLLQDIPFRLIPAPSQTLEDLKLPHNLAMYMADGRKTPHALGALDANACCILGGGGAQLQPAPVRAAMQAGAPTPEMMKFADEFMRGLAACLTRDAGSPEVQLKVVNLLPKPFEKLSTLMSSGLARSDYRLSVPGYGEGRLVFVRV</sequence>
<keyword evidence="5" id="KW-1185">Reference proteome</keyword>
<dbReference type="SUPFAM" id="SSF52172">
    <property type="entry name" value="CheY-like"/>
    <property type="match status" value="1"/>
</dbReference>
<dbReference type="EMBL" id="SNXE01000003">
    <property type="protein sequence ID" value="TDP11153.1"/>
    <property type="molecule type" value="Genomic_DNA"/>
</dbReference>
<proteinExistence type="predicted"/>
<dbReference type="PROSITE" id="PS50110">
    <property type="entry name" value="RESPONSE_REGULATORY"/>
    <property type="match status" value="1"/>
</dbReference>
<dbReference type="InterPro" id="IPR050595">
    <property type="entry name" value="Bact_response_regulator"/>
</dbReference>
<evidence type="ECO:0000313" key="5">
    <source>
        <dbReference type="Proteomes" id="UP000295357"/>
    </source>
</evidence>
<reference evidence="4 5" key="1">
    <citation type="submission" date="2019-03" db="EMBL/GenBank/DDBJ databases">
        <title>Genomic Encyclopedia of Type Strains, Phase IV (KMG-IV): sequencing the most valuable type-strain genomes for metagenomic binning, comparative biology and taxonomic classification.</title>
        <authorList>
            <person name="Goeker M."/>
        </authorList>
    </citation>
    <scope>NUCLEOTIDE SEQUENCE [LARGE SCALE GENOMIC DNA]</scope>
    <source>
        <strain evidence="4 5">DSM 25082</strain>
    </source>
</reference>
<dbReference type="Gene3D" id="3.40.50.2300">
    <property type="match status" value="1"/>
</dbReference>
<gene>
    <name evidence="4" type="ORF">DFR39_10376</name>
</gene>
<protein>
    <submittedName>
        <fullName evidence="4">Response regulator receiver domain-containing protein</fullName>
    </submittedName>
</protein>
<dbReference type="Pfam" id="PF00072">
    <property type="entry name" value="Response_reg"/>
    <property type="match status" value="1"/>
</dbReference>
<evidence type="ECO:0000259" key="3">
    <source>
        <dbReference type="PROSITE" id="PS50110"/>
    </source>
</evidence>
<dbReference type="AlphaFoldDB" id="A0A4V6PU77"/>
<evidence type="ECO:0000256" key="2">
    <source>
        <dbReference type="PROSITE-ProRule" id="PRU00169"/>
    </source>
</evidence>
<dbReference type="InterPro" id="IPR001789">
    <property type="entry name" value="Sig_transdc_resp-reg_receiver"/>
</dbReference>
<dbReference type="InterPro" id="IPR011006">
    <property type="entry name" value="CheY-like_superfamily"/>
</dbReference>
<feature type="domain" description="Response regulatory" evidence="3">
    <location>
        <begin position="14"/>
        <end position="132"/>
    </location>
</feature>
<name>A0A4V6PU77_9BURK</name>
<dbReference type="SMART" id="SM00448">
    <property type="entry name" value="REC"/>
    <property type="match status" value="1"/>
</dbReference>
<evidence type="ECO:0000313" key="4">
    <source>
        <dbReference type="EMBL" id="TDP11153.1"/>
    </source>
</evidence>
<dbReference type="RefSeq" id="WP_133603072.1">
    <property type="nucleotide sequence ID" value="NZ_JAUFPJ010000010.1"/>
</dbReference>
<keyword evidence="1 2" id="KW-0597">Phosphoprotein</keyword>
<dbReference type="GO" id="GO:0000160">
    <property type="term" value="P:phosphorelay signal transduction system"/>
    <property type="evidence" value="ECO:0007669"/>
    <property type="project" value="InterPro"/>
</dbReference>